<feature type="transmembrane region" description="Helical" evidence="26">
    <location>
        <begin position="390"/>
        <end position="409"/>
    </location>
</feature>
<sequence>MRPPPMGGRVAECRVVTAPLPLVTAPRRESAPSVPDRPPKTPTMNDKSPSRAVAWLVCALVAASLYGNYYVYDSIGPVADALQRQRGFSDQQIGLLNAIYSLPNVVLILVGGVLVDRFGAARMTLWTAAVCLLGALLTALSPGFAGMAAGRLLFGIGAETFGIATLAALAQYFVGGKVAFSMGLALSIGRLGSFSSDMSPTWFPQAYAQGWQPPLLIAAAMAAASFGGALLYWWLDRRVAAADKGIAQQQAQPFVWRDLLHFGKAYWFLLALCVLWYSVILAFRSTFAIKYFQHAHGLDLAAAGAMNSYVFLAAVFATPAFGWLCDRVGRYAPFLAFGAVLLPIAMALMALTATSLWVSTALIGVSFSLVPAVMWPLASRLVSPSRFGTAIGLMWVAQNAGIAGANLVAGWLNDRAGAGAQNPAGYESMMLFFGLASVGGAVFALILWLTAGRRAQERAALAA</sequence>
<evidence type="ECO:0000256" key="3">
    <source>
        <dbReference type="ARBA" id="ARBA00022448"/>
    </source>
</evidence>
<dbReference type="EMBL" id="PEOG01000075">
    <property type="protein sequence ID" value="PIM51200.1"/>
    <property type="molecule type" value="Genomic_DNA"/>
</dbReference>
<dbReference type="SUPFAM" id="SSF103473">
    <property type="entry name" value="MFS general substrate transporter"/>
    <property type="match status" value="1"/>
</dbReference>
<evidence type="ECO:0000256" key="24">
    <source>
        <dbReference type="ARBA" id="ARBA00046376"/>
    </source>
</evidence>
<evidence type="ECO:0000313" key="28">
    <source>
        <dbReference type="EMBL" id="PIM51200.1"/>
    </source>
</evidence>
<comment type="catalytic activity">
    <reaction evidence="15">
        <text>L-arginyl-L-alpha-amino acid(out) = L-arginyl-L-alpha-amino acid(in)</text>
        <dbReference type="Rhea" id="RHEA:79371"/>
        <dbReference type="ChEBI" id="CHEBI:84315"/>
    </reaction>
</comment>
<comment type="catalytic activity">
    <reaction evidence="10">
        <text>L-alpha-aminoacyl-L-arginine(out) = L-alpha-aminoacyl-L-arginine(in)</text>
        <dbReference type="Rhea" id="RHEA:79367"/>
        <dbReference type="ChEBI" id="CHEBI:229968"/>
    </reaction>
</comment>
<organism evidence="28 29">
    <name type="scientific">Roseateles chitinivorans</name>
    <dbReference type="NCBI Taxonomy" id="2917965"/>
    <lineage>
        <taxon>Bacteria</taxon>
        <taxon>Pseudomonadati</taxon>
        <taxon>Pseudomonadota</taxon>
        <taxon>Betaproteobacteria</taxon>
        <taxon>Burkholderiales</taxon>
        <taxon>Sphaerotilaceae</taxon>
        <taxon>Roseateles</taxon>
    </lineage>
</organism>
<comment type="catalytic activity">
    <reaction evidence="17">
        <text>L-arginyl-glycine(out) = L-arginyl-glycine(in)</text>
        <dbReference type="Rhea" id="RHEA:79391"/>
        <dbReference type="ChEBI" id="CHEBI:229955"/>
    </reaction>
</comment>
<dbReference type="GO" id="GO:0005765">
    <property type="term" value="C:lysosomal membrane"/>
    <property type="evidence" value="ECO:0007669"/>
    <property type="project" value="UniProtKB-SubCell"/>
</dbReference>
<dbReference type="InterPro" id="IPR020846">
    <property type="entry name" value="MFS_dom"/>
</dbReference>
<evidence type="ECO:0000256" key="15">
    <source>
        <dbReference type="ARBA" id="ARBA00044899"/>
    </source>
</evidence>
<feature type="transmembrane region" description="Helical" evidence="26">
    <location>
        <begin position="331"/>
        <end position="351"/>
    </location>
</feature>
<feature type="transmembrane region" description="Helical" evidence="26">
    <location>
        <begin position="357"/>
        <end position="378"/>
    </location>
</feature>
<evidence type="ECO:0000259" key="27">
    <source>
        <dbReference type="PROSITE" id="PS50850"/>
    </source>
</evidence>
<feature type="transmembrane region" description="Helical" evidence="26">
    <location>
        <begin position="52"/>
        <end position="72"/>
    </location>
</feature>
<keyword evidence="7" id="KW-0458">Lysosome</keyword>
<gene>
    <name evidence="28" type="ORF">CS062_20995</name>
</gene>
<dbReference type="Gene3D" id="1.20.1250.20">
    <property type="entry name" value="MFS general substrate transporter like domains"/>
    <property type="match status" value="2"/>
</dbReference>
<evidence type="ECO:0000256" key="2">
    <source>
        <dbReference type="ARBA" id="ARBA00008335"/>
    </source>
</evidence>
<comment type="catalytic activity">
    <reaction evidence="20">
        <text>L-lysyl-glycine(out) = L-lysyl-glycine(in)</text>
        <dbReference type="Rhea" id="RHEA:79407"/>
        <dbReference type="ChEBI" id="CHEBI:191202"/>
    </reaction>
</comment>
<comment type="catalytic activity">
    <reaction evidence="11">
        <text>L-alpha-aminoacyl-L-histidine(out) = L-alpha-aminoacyl-L-histidine(in)</text>
        <dbReference type="Rhea" id="RHEA:79375"/>
        <dbReference type="ChEBI" id="CHEBI:229967"/>
    </reaction>
</comment>
<evidence type="ECO:0000256" key="23">
    <source>
        <dbReference type="ARBA" id="ARBA00045709"/>
    </source>
</evidence>
<evidence type="ECO:0000256" key="5">
    <source>
        <dbReference type="ARBA" id="ARBA00022989"/>
    </source>
</evidence>
<feature type="transmembrane region" description="Helical" evidence="26">
    <location>
        <begin position="215"/>
        <end position="235"/>
    </location>
</feature>
<comment type="similarity">
    <text evidence="2">Belongs to the major facilitator superfamily.</text>
</comment>
<keyword evidence="6 26" id="KW-0472">Membrane</keyword>
<dbReference type="AlphaFoldDB" id="A0A2G9C437"/>
<dbReference type="InterPro" id="IPR011701">
    <property type="entry name" value="MFS"/>
</dbReference>
<dbReference type="InterPro" id="IPR036259">
    <property type="entry name" value="MFS_trans_sf"/>
</dbReference>
<dbReference type="Proteomes" id="UP000231501">
    <property type="component" value="Unassembled WGS sequence"/>
</dbReference>
<comment type="subunit">
    <text evidence="24">Homodimer. Interacts with lysosomal protein GLMP (via lumenal domain); the interaction starts while both proteins are still in the endoplasmic reticulum and is required for stabilization of MFSD1 in lysosomes but has no direct effect on its targeting to lysosomes or transporter activity.</text>
</comment>
<keyword evidence="29" id="KW-1185">Reference proteome</keyword>
<accession>A0A2G9C437</accession>
<comment type="catalytic activity">
    <reaction evidence="12">
        <text>L-lysyl-L-alpha-amino acid(out) = L-lysyl-L-alpha-amino acid(in)</text>
        <dbReference type="Rhea" id="RHEA:79387"/>
        <dbReference type="ChEBI" id="CHEBI:229965"/>
    </reaction>
</comment>
<evidence type="ECO:0000256" key="20">
    <source>
        <dbReference type="ARBA" id="ARBA00044924"/>
    </source>
</evidence>
<feature type="transmembrane region" description="Helical" evidence="26">
    <location>
        <begin position="301"/>
        <end position="324"/>
    </location>
</feature>
<evidence type="ECO:0000256" key="22">
    <source>
        <dbReference type="ARBA" id="ARBA00045018"/>
    </source>
</evidence>
<comment type="caution">
    <text evidence="28">The sequence shown here is derived from an EMBL/GenBank/DDBJ whole genome shotgun (WGS) entry which is preliminary data.</text>
</comment>
<evidence type="ECO:0000256" key="4">
    <source>
        <dbReference type="ARBA" id="ARBA00022692"/>
    </source>
</evidence>
<comment type="catalytic activity">
    <reaction evidence="19">
        <text>L-alanyl-L-lysine(out) = L-alanyl-L-lysine(in)</text>
        <dbReference type="Rhea" id="RHEA:79415"/>
        <dbReference type="ChEBI" id="CHEBI:192470"/>
    </reaction>
</comment>
<evidence type="ECO:0000256" key="12">
    <source>
        <dbReference type="ARBA" id="ARBA00044891"/>
    </source>
</evidence>
<name>A0A2G9C437_9BURK</name>
<comment type="subcellular location">
    <subcellularLocation>
        <location evidence="1">Lysosome membrane</location>
        <topology evidence="1">Multi-pass membrane protein</topology>
    </subcellularLocation>
</comment>
<keyword evidence="4 26" id="KW-0812">Transmembrane</keyword>
<dbReference type="Pfam" id="PF07690">
    <property type="entry name" value="MFS_1"/>
    <property type="match status" value="1"/>
</dbReference>
<keyword evidence="3" id="KW-0813">Transport</keyword>
<evidence type="ECO:0000256" key="7">
    <source>
        <dbReference type="ARBA" id="ARBA00023228"/>
    </source>
</evidence>
<evidence type="ECO:0000256" key="6">
    <source>
        <dbReference type="ARBA" id="ARBA00023136"/>
    </source>
</evidence>
<evidence type="ECO:0000256" key="16">
    <source>
        <dbReference type="ARBA" id="ARBA00044900"/>
    </source>
</evidence>
<comment type="catalytic activity">
    <reaction evidence="18">
        <text>L-histidyl-L-alpha-amino acid(out) = L-histidyl-L-alpha-amino acid(in)</text>
        <dbReference type="Rhea" id="RHEA:79379"/>
        <dbReference type="ChEBI" id="CHEBI:229964"/>
    </reaction>
</comment>
<evidence type="ECO:0000256" key="1">
    <source>
        <dbReference type="ARBA" id="ARBA00004155"/>
    </source>
</evidence>
<comment type="catalytic activity">
    <reaction evidence="14">
        <text>L-aspartyl-L-lysine(out) = L-aspartyl-L-lysine(in)</text>
        <dbReference type="Rhea" id="RHEA:79411"/>
        <dbReference type="ChEBI" id="CHEBI:229953"/>
    </reaction>
</comment>
<keyword evidence="5 26" id="KW-1133">Transmembrane helix</keyword>
<dbReference type="PANTHER" id="PTHR23512:SF3">
    <property type="entry name" value="MAJOR FACILITATOR SUPERFAMILY DOMAIN-CONTAINING PROTEIN 1"/>
    <property type="match status" value="1"/>
</dbReference>
<feature type="region of interest" description="Disordered" evidence="25">
    <location>
        <begin position="25"/>
        <end position="47"/>
    </location>
</feature>
<evidence type="ECO:0000313" key="29">
    <source>
        <dbReference type="Proteomes" id="UP000231501"/>
    </source>
</evidence>
<dbReference type="InterPro" id="IPR052187">
    <property type="entry name" value="MFSD1"/>
</dbReference>
<evidence type="ECO:0000256" key="10">
    <source>
        <dbReference type="ARBA" id="ARBA00044881"/>
    </source>
</evidence>
<protein>
    <recommendedName>
        <fullName evidence="21">Lysosomal dipeptide transporter MFSD1</fullName>
    </recommendedName>
    <alternativeName>
        <fullName evidence="22">Major facilitator superfamily domain-containing protein 1</fullName>
    </alternativeName>
</protein>
<comment type="catalytic activity">
    <reaction evidence="8">
        <text>L-lysyl-L-alanine(out) = L-lysyl-L-alanine(in)</text>
        <dbReference type="Rhea" id="RHEA:79399"/>
        <dbReference type="ChEBI" id="CHEBI:229954"/>
    </reaction>
</comment>
<feature type="transmembrane region" description="Helical" evidence="26">
    <location>
        <begin position="93"/>
        <end position="114"/>
    </location>
</feature>
<evidence type="ECO:0000256" key="26">
    <source>
        <dbReference type="SAM" id="Phobius"/>
    </source>
</evidence>
<dbReference type="PROSITE" id="PS50850">
    <property type="entry name" value="MFS"/>
    <property type="match status" value="1"/>
</dbReference>
<dbReference type="GO" id="GO:0022857">
    <property type="term" value="F:transmembrane transporter activity"/>
    <property type="evidence" value="ECO:0007669"/>
    <property type="project" value="InterPro"/>
</dbReference>
<feature type="domain" description="Major facilitator superfamily (MFS) profile" evidence="27">
    <location>
        <begin position="57"/>
        <end position="452"/>
    </location>
</feature>
<comment type="function">
    <text evidence="23">Lysosomal dipeptide uniporter that selectively exports lysine, arginine or histidine-containing dipeptides with a net positive charge from the lysosome lumen into the cytosol. Could play a role in a specific type of protein O-glycosylation indirectly regulating macrophages migration and tissue invasion. Also essential for liver homeostasis.</text>
</comment>
<evidence type="ECO:0000256" key="11">
    <source>
        <dbReference type="ARBA" id="ARBA00044884"/>
    </source>
</evidence>
<evidence type="ECO:0000256" key="13">
    <source>
        <dbReference type="ARBA" id="ARBA00044893"/>
    </source>
</evidence>
<comment type="catalytic activity">
    <reaction evidence="13">
        <text>L-alpha-aminoacyl-L-lysine(out) = L-alpha-aminoacyl-L-lysine(in)</text>
        <dbReference type="Rhea" id="RHEA:79383"/>
        <dbReference type="ChEBI" id="CHEBI:229966"/>
    </reaction>
</comment>
<feature type="transmembrane region" description="Helical" evidence="26">
    <location>
        <begin position="152"/>
        <end position="174"/>
    </location>
</feature>
<reference evidence="28 29" key="1">
    <citation type="submission" date="2017-11" db="EMBL/GenBank/DDBJ databases">
        <title>Draft genome sequence of Mitsuaria sp. HWN-4.</title>
        <authorList>
            <person name="Gundlapally S.R."/>
        </authorList>
    </citation>
    <scope>NUCLEOTIDE SEQUENCE [LARGE SCALE GENOMIC DNA]</scope>
    <source>
        <strain evidence="28 29">HWN-4</strain>
    </source>
</reference>
<feature type="transmembrane region" description="Helical" evidence="26">
    <location>
        <begin position="120"/>
        <end position="140"/>
    </location>
</feature>
<comment type="catalytic activity">
    <reaction evidence="16">
        <text>L-lysyl-L-lysine(out) = L-lysyl-L-lysine(in)</text>
        <dbReference type="Rhea" id="RHEA:79403"/>
        <dbReference type="ChEBI" id="CHEBI:229956"/>
    </reaction>
</comment>
<evidence type="ECO:0000256" key="9">
    <source>
        <dbReference type="ARBA" id="ARBA00044878"/>
    </source>
</evidence>
<evidence type="ECO:0000256" key="19">
    <source>
        <dbReference type="ARBA" id="ARBA00044919"/>
    </source>
</evidence>
<dbReference type="PANTHER" id="PTHR23512">
    <property type="entry name" value="MAJOR FACILITATOR SUPERFAMILY DOMAIN-CONTAINING PROTEIN 1"/>
    <property type="match status" value="1"/>
</dbReference>
<comment type="catalytic activity">
    <reaction evidence="9">
        <text>L-histidyl-glycine(out) = L-histidyl-glycine(in)</text>
        <dbReference type="Rhea" id="RHEA:79395"/>
        <dbReference type="ChEBI" id="CHEBI:229957"/>
    </reaction>
</comment>
<evidence type="ECO:0000256" key="8">
    <source>
        <dbReference type="ARBA" id="ARBA00044876"/>
    </source>
</evidence>
<feature type="transmembrane region" description="Helical" evidence="26">
    <location>
        <begin position="266"/>
        <end position="289"/>
    </location>
</feature>
<feature type="transmembrane region" description="Helical" evidence="26">
    <location>
        <begin position="429"/>
        <end position="449"/>
    </location>
</feature>
<evidence type="ECO:0000256" key="18">
    <source>
        <dbReference type="ARBA" id="ARBA00044912"/>
    </source>
</evidence>
<evidence type="ECO:0000256" key="14">
    <source>
        <dbReference type="ARBA" id="ARBA00044898"/>
    </source>
</evidence>
<evidence type="ECO:0000256" key="25">
    <source>
        <dbReference type="SAM" id="MobiDB-lite"/>
    </source>
</evidence>
<evidence type="ECO:0000256" key="21">
    <source>
        <dbReference type="ARBA" id="ARBA00044985"/>
    </source>
</evidence>
<evidence type="ECO:0000256" key="17">
    <source>
        <dbReference type="ARBA" id="ARBA00044903"/>
    </source>
</evidence>
<proteinExistence type="inferred from homology"/>